<name>A0AAD8PGX2_BABGI</name>
<dbReference type="EMBL" id="JAVEPI010000001">
    <property type="protein sequence ID" value="KAK1445174.1"/>
    <property type="molecule type" value="Genomic_DNA"/>
</dbReference>
<comment type="caution">
    <text evidence="2">The sequence shown here is derived from an EMBL/GenBank/DDBJ whole genome shotgun (WGS) entry which is preliminary data.</text>
</comment>
<keyword evidence="3" id="KW-1185">Reference proteome</keyword>
<protein>
    <recommendedName>
        <fullName evidence="4">Trafficking protein particle complex subunit 11 domain-containing protein</fullName>
    </recommendedName>
</protein>
<reference evidence="2" key="1">
    <citation type="submission" date="2023-08" db="EMBL/GenBank/DDBJ databases">
        <title>Draft sequence of the Babesia gibsoni genome.</title>
        <authorList>
            <person name="Yamagishi J.Y."/>
            <person name="Xuan X.X."/>
        </authorList>
    </citation>
    <scope>NUCLEOTIDE SEQUENCE</scope>
    <source>
        <strain evidence="2">Azabu</strain>
    </source>
</reference>
<evidence type="ECO:0000256" key="1">
    <source>
        <dbReference type="SAM" id="MobiDB-lite"/>
    </source>
</evidence>
<accession>A0AAD8PGX2</accession>
<proteinExistence type="predicted"/>
<gene>
    <name evidence="2" type="ORF">BgAZ_110800</name>
</gene>
<evidence type="ECO:0000313" key="3">
    <source>
        <dbReference type="Proteomes" id="UP001230268"/>
    </source>
</evidence>
<dbReference type="Proteomes" id="UP001230268">
    <property type="component" value="Unassembled WGS sequence"/>
</dbReference>
<dbReference type="PANTHER" id="PTHR14374">
    <property type="entry name" value="FOIE GRAS"/>
    <property type="match status" value="1"/>
</dbReference>
<evidence type="ECO:0008006" key="4">
    <source>
        <dbReference type="Google" id="ProtNLM"/>
    </source>
</evidence>
<evidence type="ECO:0000313" key="2">
    <source>
        <dbReference type="EMBL" id="KAK1445174.1"/>
    </source>
</evidence>
<sequence>MDSLAEYFLDIPMPCAALAIYEESQARIQEYVTIAGRVNTNSDRDRLHIEVTDGAKASDPATSNEKQWDPKLPSGGDWLLLQRYLPCCVLCVRNWQHYILDDIPTSTTSTSSAKAPGNEENDVHENKSDADAHEADVSAAKTQQAPKEITGSMKYLTELIKEDVEKCLVCYRKNLLDRKPVPGKIMFLILLREGTKNPHKAVSGLKLLNPAEVAAICVTSGSDDISSKVLKLEQLVYDVCESYYDKRITTLTKTINKASGNLSVATNESAIIQLSILNFKLGYFCQFLGRFKESSQALSQAWRLLTPLATLSPKDEYITFGLYIALEVIKVRFAVSNLVDALTFAFETTTFFRKALKEEKGQFLYHNVLYTLQHAVAIHLDRAAEFKELKANSQLRQHAVNFYKWTIMHALQLRSLLLRSNEEYKAPRRFANILLKDDEDFHSYYDEDALSECSEPKNISKKLEILTERLLVQLLDLLSTFSSYNTLFQVTEMLGDSLLLSGKPVEAFFVYSNLGDCLINSTTIDMEHILKGCSSVVIVEEYRKRIAPRTPSRVELSREEHALKLIPSYIKSATTLILAEKKHQKCWWVLYRRVLSKMLVSLAFILKKPDALPVSIKETSCLPIDVLESMQLGRFSNDETNRVLDDGLLNETHAREYTLIMVKALMTLRSVTADDFDWDSVVVQWLSSLPSLNSVNTAVLLNKSHRAQYMLGREKIDRNSIATKLQILINFHVDLPFAIEVSCVTICTTIGTFNFEIAGVVTKEKHVEIYTHCGNDYSGYHMGKLTKDIKKPLSKALKKSPRILSLDGNSNVFLAITCPPINNEFMLKNFSLLGIKLLWKKQLRDGMSVNIACLLPSLTQYARLGISSAEEALFKSDSINEDYGMQEDLFKLGESTSILHAEEMTKMMTAHLTDKSALMVDAIVELINTPEHAVDTDGKMRWGLLGSRSYEQVTFKMFVNRVYFKAFIGTMVEGHLAPVTCVLLYNKQLLTSENLNNIKFSVEVTSSASSFLFYSLCKDDEHDKGKMVQCVNNKFSFTLMNFVELGDFDFEIAMESNVDSDLDTVVPALFADDDGISRSINSEMGVFLDIARKDSNLGIAYIHGLMNILSHGLTTVQFNLQMQPMHGRTLKAMESSFLVVNDVISTWVHPPVQFHLDLDTQYDNESVEFLRFFIIRLVNNTDVKYEVEYLKVLHDDKVIAYNEQLMGFCKQVVDNQSIQCMLLLPSSATPNSSVEMQCSHYVIHPNAFPFDKLQHCFHSVATKTSTISDQQATEIAIHMKHQGTVELGKPFELIAEIKNLTTHTLDCCVTLPNTGDDKAPFMVAGPRLYELTSFPQEVSTIKWMLMANKCGHYTLPSVKLTQRRKALLKKEHFESFPSKVHASPKNLMEVRN</sequence>
<organism evidence="2 3">
    <name type="scientific">Babesia gibsoni</name>
    <dbReference type="NCBI Taxonomy" id="33632"/>
    <lineage>
        <taxon>Eukaryota</taxon>
        <taxon>Sar</taxon>
        <taxon>Alveolata</taxon>
        <taxon>Apicomplexa</taxon>
        <taxon>Aconoidasida</taxon>
        <taxon>Piroplasmida</taxon>
        <taxon>Babesiidae</taxon>
        <taxon>Babesia</taxon>
    </lineage>
</organism>
<feature type="compositionally biased region" description="Basic and acidic residues" evidence="1">
    <location>
        <begin position="121"/>
        <end position="136"/>
    </location>
</feature>
<feature type="region of interest" description="Disordered" evidence="1">
    <location>
        <begin position="106"/>
        <end position="145"/>
    </location>
</feature>
<dbReference type="PANTHER" id="PTHR14374:SF0">
    <property type="entry name" value="TRAFFICKING PROTEIN PARTICLE COMPLEX SUBUNIT 11"/>
    <property type="match status" value="1"/>
</dbReference>